<evidence type="ECO:0000256" key="6">
    <source>
        <dbReference type="ARBA" id="ARBA00023136"/>
    </source>
</evidence>
<dbReference type="InterPro" id="IPR051447">
    <property type="entry name" value="Lipoprotein-release_system"/>
</dbReference>
<feature type="domain" description="ABC3 transporter permease C-terminal" evidence="8">
    <location>
        <begin position="291"/>
        <end position="392"/>
    </location>
</feature>
<dbReference type="InterPro" id="IPR003838">
    <property type="entry name" value="ABC3_permease_C"/>
</dbReference>
<dbReference type="GO" id="GO:0044874">
    <property type="term" value="P:lipoprotein localization to outer membrane"/>
    <property type="evidence" value="ECO:0007669"/>
    <property type="project" value="TreeGrafter"/>
</dbReference>
<dbReference type="PANTHER" id="PTHR30489">
    <property type="entry name" value="LIPOPROTEIN-RELEASING SYSTEM TRANSMEMBRANE PROTEIN LOLE"/>
    <property type="match status" value="1"/>
</dbReference>
<evidence type="ECO:0000313" key="11">
    <source>
        <dbReference type="Proteomes" id="UP000277811"/>
    </source>
</evidence>
<gene>
    <name evidence="10" type="ORF">LUCI_3556</name>
</gene>
<accession>A0A498RBE5</accession>
<dbReference type="RefSeq" id="WP_122629190.1">
    <property type="nucleotide sequence ID" value="NZ_UPPP01000086.1"/>
</dbReference>
<name>A0A498RBE5_9FIRM</name>
<organism evidence="10 11">
    <name type="scientific">Lucifera butyrica</name>
    <dbReference type="NCBI Taxonomy" id="1351585"/>
    <lineage>
        <taxon>Bacteria</taxon>
        <taxon>Bacillati</taxon>
        <taxon>Bacillota</taxon>
        <taxon>Negativicutes</taxon>
        <taxon>Veillonellales</taxon>
        <taxon>Veillonellaceae</taxon>
        <taxon>Lucifera</taxon>
    </lineage>
</organism>
<reference evidence="10 11" key="1">
    <citation type="submission" date="2018-06" db="EMBL/GenBank/DDBJ databases">
        <authorList>
            <person name="Strepis N."/>
        </authorList>
    </citation>
    <scope>NUCLEOTIDE SEQUENCE [LARGE SCALE GENOMIC DNA]</scope>
    <source>
        <strain evidence="10">LUCI</strain>
    </source>
</reference>
<feature type="transmembrane region" description="Helical" evidence="7">
    <location>
        <begin position="416"/>
        <end position="434"/>
    </location>
</feature>
<feature type="transmembrane region" description="Helical" evidence="7">
    <location>
        <begin position="281"/>
        <end position="305"/>
    </location>
</feature>
<dbReference type="Proteomes" id="UP000277811">
    <property type="component" value="Unassembled WGS sequence"/>
</dbReference>
<dbReference type="Pfam" id="PF12704">
    <property type="entry name" value="MacB_PCD"/>
    <property type="match status" value="1"/>
</dbReference>
<evidence type="ECO:0000259" key="8">
    <source>
        <dbReference type="Pfam" id="PF02687"/>
    </source>
</evidence>
<protein>
    <submittedName>
        <fullName evidence="10">Abc transporter permease protein domain</fullName>
    </submittedName>
</protein>
<evidence type="ECO:0000256" key="5">
    <source>
        <dbReference type="ARBA" id="ARBA00022989"/>
    </source>
</evidence>
<sequence>MYIAWLKGLVYSYWKRLAGGAGGVAITVMLLGTMGLFIEAGVSTMTARAIAEMPVDWQIQLARGADALAVMKVVQKTVPTKAAVVVDYAKVAGFRSCTGQTVQTTGAGIVVGLPSDYQKAFPQEVRLLVGQKDGVLLAQQTAANLHVKIGDPVIVNRYGISPVTLKVAGIVDMPYADSFFQRVGLAPGAAPQAPPDNVVLVPRRVWRGFFAGSSLAYEKNVYQQLHIKLAGPFASDPSLAGRQAIYTANHVEAALAGAGIVGNNLAARLNGVRADAEYAKVLFLFLGLPGTAAAVILTLSVIHSGALRRRKEQALLKIRGATQSRIFSLATIEALLTAVAGVTVGLWATWGIQKLLDPNAGGMAAVIWPWLVAGAGGLLLAVAAVLLPAWQNSRKMNSTAARADIGPECVPVWQKLYLDLFCILGAVLIFWQSAAGGYQLVLAPEGVPQTAVNYFAFLAPFLLWIGGILFLARCFDILFSRGKGILAKLFRPLAGRLAYLAAASLIRQRRLIVRTIALVSLTVAFAVSTAIFNTTYQGQTLVDAELTNGADVTVFGTPAAPAGQRLTALRGISGVMAAQAMQHRYAYVGHDLQDLYGIDPLHLGDATHLSNAYFYGAGAVKMMRTLAAEPDGILVSAETARDYQLHPGDIIRVRLQNGADRQYHAILFHFIGIVKEFPTAPKDSFLVANASYIESKTGLGGKEFVLLKTSADPVKVAVQARRITADLPGAVVKDITQAKKTAGSSLTAINLQGLTNLELSLAILLIAGATGLVFVLQMAERRRSFAILSALGANPAQTGGFLWSEGLTILIGGGAAGCLLGIIIAGMLVKLMTGVFDPPPDALSIPYGYLFFAAFAAVSATFAAVTTAKMIAGRNVVDLLREM</sequence>
<keyword evidence="3" id="KW-1003">Cell membrane</keyword>
<comment type="similarity">
    <text evidence="2">Belongs to the ABC-4 integral membrane protein family. LolC/E subfamily.</text>
</comment>
<evidence type="ECO:0000256" key="3">
    <source>
        <dbReference type="ARBA" id="ARBA00022475"/>
    </source>
</evidence>
<keyword evidence="11" id="KW-1185">Reference proteome</keyword>
<keyword evidence="6 7" id="KW-0472">Membrane</keyword>
<feature type="transmembrane region" description="Helical" evidence="7">
    <location>
        <begin position="759"/>
        <end position="779"/>
    </location>
</feature>
<feature type="domain" description="ABC3 transporter permease C-terminal" evidence="8">
    <location>
        <begin position="760"/>
        <end position="875"/>
    </location>
</feature>
<evidence type="ECO:0000313" key="10">
    <source>
        <dbReference type="EMBL" id="VBB08285.1"/>
    </source>
</evidence>
<dbReference type="OrthoDB" id="51951at2"/>
<evidence type="ECO:0000256" key="2">
    <source>
        <dbReference type="ARBA" id="ARBA00005236"/>
    </source>
</evidence>
<feature type="transmembrane region" description="Helical" evidence="7">
    <location>
        <begin position="17"/>
        <end position="38"/>
    </location>
</feature>
<dbReference type="InterPro" id="IPR025857">
    <property type="entry name" value="MacB_PCD"/>
</dbReference>
<dbReference type="EMBL" id="UPPP01000086">
    <property type="protein sequence ID" value="VBB08285.1"/>
    <property type="molecule type" value="Genomic_DNA"/>
</dbReference>
<dbReference type="Pfam" id="PF02687">
    <property type="entry name" value="FtsX"/>
    <property type="match status" value="2"/>
</dbReference>
<evidence type="ECO:0000256" key="4">
    <source>
        <dbReference type="ARBA" id="ARBA00022692"/>
    </source>
</evidence>
<keyword evidence="5 7" id="KW-1133">Transmembrane helix</keyword>
<feature type="domain" description="MacB-like periplasmic core" evidence="9">
    <location>
        <begin position="23"/>
        <end position="209"/>
    </location>
</feature>
<dbReference type="AlphaFoldDB" id="A0A498RBE5"/>
<keyword evidence="4 7" id="KW-0812">Transmembrane</keyword>
<evidence type="ECO:0000256" key="7">
    <source>
        <dbReference type="SAM" id="Phobius"/>
    </source>
</evidence>
<feature type="transmembrane region" description="Helical" evidence="7">
    <location>
        <begin position="849"/>
        <end position="872"/>
    </location>
</feature>
<feature type="transmembrane region" description="Helical" evidence="7">
    <location>
        <begin position="454"/>
        <end position="475"/>
    </location>
</feature>
<feature type="transmembrane region" description="Helical" evidence="7">
    <location>
        <begin position="326"/>
        <end position="347"/>
    </location>
</feature>
<feature type="transmembrane region" description="Helical" evidence="7">
    <location>
        <begin position="511"/>
        <end position="532"/>
    </location>
</feature>
<evidence type="ECO:0000256" key="1">
    <source>
        <dbReference type="ARBA" id="ARBA00004651"/>
    </source>
</evidence>
<comment type="subcellular location">
    <subcellularLocation>
        <location evidence="1">Cell membrane</location>
        <topology evidence="1">Multi-pass membrane protein</topology>
    </subcellularLocation>
</comment>
<evidence type="ECO:0000259" key="9">
    <source>
        <dbReference type="Pfam" id="PF12704"/>
    </source>
</evidence>
<proteinExistence type="inferred from homology"/>
<feature type="transmembrane region" description="Helical" evidence="7">
    <location>
        <begin position="807"/>
        <end position="829"/>
    </location>
</feature>
<dbReference type="GO" id="GO:0098797">
    <property type="term" value="C:plasma membrane protein complex"/>
    <property type="evidence" value="ECO:0007669"/>
    <property type="project" value="TreeGrafter"/>
</dbReference>
<feature type="transmembrane region" description="Helical" evidence="7">
    <location>
        <begin position="367"/>
        <end position="387"/>
    </location>
</feature>
<dbReference type="PANTHER" id="PTHR30489:SF0">
    <property type="entry name" value="LIPOPROTEIN-RELEASING SYSTEM TRANSMEMBRANE PROTEIN LOLE"/>
    <property type="match status" value="1"/>
</dbReference>